<dbReference type="SMART" id="SM00214">
    <property type="entry name" value="VWC"/>
    <property type="match status" value="1"/>
</dbReference>
<feature type="domain" description="VWFC" evidence="1">
    <location>
        <begin position="25"/>
        <end position="85"/>
    </location>
</feature>
<evidence type="ECO:0000313" key="2">
    <source>
        <dbReference type="EMBL" id="PIK42191.1"/>
    </source>
</evidence>
<dbReference type="PROSITE" id="PS50184">
    <property type="entry name" value="VWFC_2"/>
    <property type="match status" value="1"/>
</dbReference>
<dbReference type="EMBL" id="MRZV01000953">
    <property type="protein sequence ID" value="PIK42191.1"/>
    <property type="molecule type" value="Genomic_DNA"/>
</dbReference>
<reference evidence="2 3" key="1">
    <citation type="journal article" date="2017" name="PLoS Biol.">
        <title>The sea cucumber genome provides insights into morphological evolution and visceral regeneration.</title>
        <authorList>
            <person name="Zhang X."/>
            <person name="Sun L."/>
            <person name="Yuan J."/>
            <person name="Sun Y."/>
            <person name="Gao Y."/>
            <person name="Zhang L."/>
            <person name="Li S."/>
            <person name="Dai H."/>
            <person name="Hamel J.F."/>
            <person name="Liu C."/>
            <person name="Yu Y."/>
            <person name="Liu S."/>
            <person name="Lin W."/>
            <person name="Guo K."/>
            <person name="Jin S."/>
            <person name="Xu P."/>
            <person name="Storey K.B."/>
            <person name="Huan P."/>
            <person name="Zhang T."/>
            <person name="Zhou Y."/>
            <person name="Zhang J."/>
            <person name="Lin C."/>
            <person name="Li X."/>
            <person name="Xing L."/>
            <person name="Huo D."/>
            <person name="Sun M."/>
            <person name="Wang L."/>
            <person name="Mercier A."/>
            <person name="Li F."/>
            <person name="Yang H."/>
            <person name="Xiang J."/>
        </authorList>
    </citation>
    <scope>NUCLEOTIDE SEQUENCE [LARGE SCALE GENOMIC DNA]</scope>
    <source>
        <strain evidence="2">Shaxun</strain>
        <tissue evidence="2">Muscle</tissue>
    </source>
</reference>
<dbReference type="InterPro" id="IPR001007">
    <property type="entry name" value="VWF_dom"/>
</dbReference>
<accession>A0A2G8K2G1</accession>
<comment type="caution">
    <text evidence="2">The sequence shown here is derived from an EMBL/GenBank/DDBJ whole genome shotgun (WGS) entry which is preliminary data.</text>
</comment>
<dbReference type="InterPro" id="IPR052624">
    <property type="entry name" value="CRIM1"/>
</dbReference>
<dbReference type="SUPFAM" id="SSF57603">
    <property type="entry name" value="FnI-like domain"/>
    <property type="match status" value="1"/>
</dbReference>
<sequence>MAIVAHGVNPGPNNNENSVSILDKNPCSFRGSFLLHKQSTRLDPCTECLCLNGTTTCEIESCPSDAGCAPKEIVVIDSECCPQCPYRMFVADTEIINTQPLVFKEGDKKRIKFGLDITVDKRRTSRIVRGENLWKLGAWISDNDEGTGEKFSFQENVFSEKDTAQEYSKPAYPPWEWSNLKFNAEFTGGVCEDYQYFCVEFNQADEPISTFDLNFTFTAVDNELERLVDCVSLGECQGMIATDLDWEMEAQDPNFGTATPVTMDVDVSFTQDSVDRKGENMWRVGVFASANEDGSGPRIDQVYQTLDEAGASTAKKGSNLELADVSTNFEIGTVGCTPESSYVCVEFAKVDNPDPDFTLGIESGLVSESGDSLIKCKPQKCYPSK</sequence>
<dbReference type="Gene3D" id="6.20.200.20">
    <property type="match status" value="1"/>
</dbReference>
<dbReference type="STRING" id="307972.A0A2G8K2G1"/>
<dbReference type="PANTHER" id="PTHR46439">
    <property type="entry name" value="CYSTEINE-RICH MOTOR NEURON 1 PROTEIN"/>
    <property type="match status" value="1"/>
</dbReference>
<evidence type="ECO:0000313" key="3">
    <source>
        <dbReference type="Proteomes" id="UP000230750"/>
    </source>
</evidence>
<organism evidence="2 3">
    <name type="scientific">Stichopus japonicus</name>
    <name type="common">Sea cucumber</name>
    <dbReference type="NCBI Taxonomy" id="307972"/>
    <lineage>
        <taxon>Eukaryota</taxon>
        <taxon>Metazoa</taxon>
        <taxon>Echinodermata</taxon>
        <taxon>Eleutherozoa</taxon>
        <taxon>Echinozoa</taxon>
        <taxon>Holothuroidea</taxon>
        <taxon>Aspidochirotacea</taxon>
        <taxon>Aspidochirotida</taxon>
        <taxon>Stichopodidae</taxon>
        <taxon>Apostichopus</taxon>
    </lineage>
</organism>
<name>A0A2G8K2G1_STIJA</name>
<dbReference type="PROSITE" id="PS01208">
    <property type="entry name" value="VWFC_1"/>
    <property type="match status" value="1"/>
</dbReference>
<keyword evidence="3" id="KW-1185">Reference proteome</keyword>
<protein>
    <recommendedName>
        <fullName evidence="1">VWFC domain-containing protein</fullName>
    </recommendedName>
</protein>
<gene>
    <name evidence="2" type="ORF">BSL78_20956</name>
</gene>
<dbReference type="OrthoDB" id="9829321at2759"/>
<dbReference type="PANTHER" id="PTHR46439:SF3">
    <property type="entry name" value="RE54525P"/>
    <property type="match status" value="1"/>
</dbReference>
<evidence type="ECO:0000259" key="1">
    <source>
        <dbReference type="PROSITE" id="PS50184"/>
    </source>
</evidence>
<proteinExistence type="predicted"/>
<dbReference type="Proteomes" id="UP000230750">
    <property type="component" value="Unassembled WGS sequence"/>
</dbReference>
<dbReference type="AlphaFoldDB" id="A0A2G8K2G1"/>